<dbReference type="Pfam" id="PF20373">
    <property type="entry name" value="DUF6668"/>
    <property type="match status" value="1"/>
</dbReference>
<gene>
    <name evidence="2" type="ORF">GCM10023205_71060</name>
</gene>
<reference evidence="3" key="1">
    <citation type="journal article" date="2019" name="Int. J. Syst. Evol. Microbiol.">
        <title>The Global Catalogue of Microorganisms (GCM) 10K type strain sequencing project: providing services to taxonomists for standard genome sequencing and annotation.</title>
        <authorList>
            <consortium name="The Broad Institute Genomics Platform"/>
            <consortium name="The Broad Institute Genome Sequencing Center for Infectious Disease"/>
            <person name="Wu L."/>
            <person name="Ma J."/>
        </authorList>
    </citation>
    <scope>NUCLEOTIDE SEQUENCE [LARGE SCALE GENOMIC DNA]</scope>
    <source>
        <strain evidence="3">JCM 17986</strain>
    </source>
</reference>
<accession>A0ABP9I670</accession>
<feature type="compositionally biased region" description="Polar residues" evidence="1">
    <location>
        <begin position="215"/>
        <end position="229"/>
    </location>
</feature>
<comment type="caution">
    <text evidence="2">The sequence shown here is derived from an EMBL/GenBank/DDBJ whole genome shotgun (WGS) entry which is preliminary data.</text>
</comment>
<sequence length="229" mass="23908">MCKWAPMSRRANPNANPWVPSSASAEPAPRPKVVAAAEPRVTAITRGLVAPVSGEGLPLWRIAPAIPVPPWWWVACHGGAGATTLATILGGGDTDSRGWPIHVDGSRPGVVLVARTNATGLRDAQHAARQWASDSLGAVRLWGLVAVADAPGPLPEVLGQRLHVVGGGFPRVWLIPWNAAWRLGQGLTLPEAPPQLSTLAGELRQAAARAAAPNTEPSRPSATSVWAGR</sequence>
<dbReference type="Proteomes" id="UP001500466">
    <property type="component" value="Unassembled WGS sequence"/>
</dbReference>
<proteinExistence type="predicted"/>
<evidence type="ECO:0000313" key="3">
    <source>
        <dbReference type="Proteomes" id="UP001500466"/>
    </source>
</evidence>
<name>A0ABP9I670_9ACTN</name>
<evidence type="ECO:0000313" key="2">
    <source>
        <dbReference type="EMBL" id="GAA4989687.1"/>
    </source>
</evidence>
<feature type="region of interest" description="Disordered" evidence="1">
    <location>
        <begin position="207"/>
        <end position="229"/>
    </location>
</feature>
<feature type="region of interest" description="Disordered" evidence="1">
    <location>
        <begin position="1"/>
        <end position="31"/>
    </location>
</feature>
<evidence type="ECO:0000256" key="1">
    <source>
        <dbReference type="SAM" id="MobiDB-lite"/>
    </source>
</evidence>
<evidence type="ECO:0008006" key="4">
    <source>
        <dbReference type="Google" id="ProtNLM"/>
    </source>
</evidence>
<keyword evidence="3" id="KW-1185">Reference proteome</keyword>
<dbReference type="EMBL" id="BAABHS010000038">
    <property type="protein sequence ID" value="GAA4989687.1"/>
    <property type="molecule type" value="Genomic_DNA"/>
</dbReference>
<protein>
    <recommendedName>
        <fullName evidence="4">Protein ImuA</fullName>
    </recommendedName>
</protein>
<dbReference type="InterPro" id="IPR046609">
    <property type="entry name" value="DUF6668"/>
</dbReference>
<organism evidence="2 3">
    <name type="scientific">Yinghuangia aomiensis</name>
    <dbReference type="NCBI Taxonomy" id="676205"/>
    <lineage>
        <taxon>Bacteria</taxon>
        <taxon>Bacillati</taxon>
        <taxon>Actinomycetota</taxon>
        <taxon>Actinomycetes</taxon>
        <taxon>Kitasatosporales</taxon>
        <taxon>Streptomycetaceae</taxon>
        <taxon>Yinghuangia</taxon>
    </lineage>
</organism>